<comment type="function">
    <text evidence="2">Involved in regulation of actin and microtubule organization. Part of a WAVE complex that activates the Arp2/3 complex.</text>
</comment>
<reference evidence="4 5" key="1">
    <citation type="journal article" date="2020" name="Nat. Commun.">
        <title>Genome of Tripterygium wilfordii and identification of cytochrome P450 involved in triptolide biosynthesis.</title>
        <authorList>
            <person name="Tu L."/>
            <person name="Su P."/>
            <person name="Zhang Z."/>
            <person name="Gao L."/>
            <person name="Wang J."/>
            <person name="Hu T."/>
            <person name="Zhou J."/>
            <person name="Zhang Y."/>
            <person name="Zhao Y."/>
            <person name="Liu Y."/>
            <person name="Song Y."/>
            <person name="Tong Y."/>
            <person name="Lu Y."/>
            <person name="Yang J."/>
            <person name="Xu C."/>
            <person name="Jia M."/>
            <person name="Peters R.J."/>
            <person name="Huang L."/>
            <person name="Gao W."/>
        </authorList>
    </citation>
    <scope>NUCLEOTIDE SEQUENCE [LARGE SCALE GENOMIC DNA]</scope>
    <source>
        <strain evidence="5">cv. XIE 37</strain>
        <tissue evidence="4">Leaf</tissue>
    </source>
</reference>
<feature type="region of interest" description="Disordered" evidence="3">
    <location>
        <begin position="1"/>
        <end position="60"/>
    </location>
</feature>
<evidence type="ECO:0000256" key="3">
    <source>
        <dbReference type="SAM" id="MobiDB-lite"/>
    </source>
</evidence>
<dbReference type="GO" id="GO:0005856">
    <property type="term" value="C:cytoskeleton"/>
    <property type="evidence" value="ECO:0007669"/>
    <property type="project" value="UniProtKB-SubCell"/>
</dbReference>
<evidence type="ECO:0000256" key="1">
    <source>
        <dbReference type="ARBA" id="ARBA00006993"/>
    </source>
</evidence>
<keyword evidence="2" id="KW-0963">Cytoplasm</keyword>
<feature type="compositionally biased region" description="Polar residues" evidence="3">
    <location>
        <begin position="272"/>
        <end position="293"/>
    </location>
</feature>
<keyword evidence="2" id="KW-0009">Actin-binding</keyword>
<organism evidence="4 5">
    <name type="scientific">Tripterygium wilfordii</name>
    <name type="common">Thunder God vine</name>
    <dbReference type="NCBI Taxonomy" id="458696"/>
    <lineage>
        <taxon>Eukaryota</taxon>
        <taxon>Viridiplantae</taxon>
        <taxon>Streptophyta</taxon>
        <taxon>Embryophyta</taxon>
        <taxon>Tracheophyta</taxon>
        <taxon>Spermatophyta</taxon>
        <taxon>Magnoliopsida</taxon>
        <taxon>eudicotyledons</taxon>
        <taxon>Gunneridae</taxon>
        <taxon>Pentapetalae</taxon>
        <taxon>rosids</taxon>
        <taxon>fabids</taxon>
        <taxon>Celastrales</taxon>
        <taxon>Celastraceae</taxon>
        <taxon>Tripterygium</taxon>
    </lineage>
</organism>
<dbReference type="InParanoid" id="A0A7J7C4W3"/>
<protein>
    <recommendedName>
        <fullName evidence="2">Protein SCAR</fullName>
    </recommendedName>
    <alternativeName>
        <fullName evidence="2">Protein WAVE</fullName>
    </alternativeName>
</protein>
<dbReference type="PANTHER" id="PTHR12902:SF33">
    <property type="entry name" value="PROTEIN SCAR3"/>
    <property type="match status" value="1"/>
</dbReference>
<dbReference type="Proteomes" id="UP000593562">
    <property type="component" value="Unassembled WGS sequence"/>
</dbReference>
<dbReference type="GO" id="GO:0003779">
    <property type="term" value="F:actin binding"/>
    <property type="evidence" value="ECO:0007669"/>
    <property type="project" value="UniProtKB-UniRule"/>
</dbReference>
<dbReference type="AlphaFoldDB" id="A0A7J7C4W3"/>
<comment type="subcellular location">
    <subcellularLocation>
        <location evidence="2">Cytoplasm</location>
        <location evidence="2">Cytoskeleton</location>
    </subcellularLocation>
</comment>
<feature type="compositionally biased region" description="Basic and acidic residues" evidence="3">
    <location>
        <begin position="1"/>
        <end position="12"/>
    </location>
</feature>
<dbReference type="EMBL" id="JAAARO010000021">
    <property type="protein sequence ID" value="KAF5729171.1"/>
    <property type="molecule type" value="Genomic_DNA"/>
</dbReference>
<accession>A0A7J7C4W3</accession>
<keyword evidence="5" id="KW-1185">Reference proteome</keyword>
<dbReference type="PANTHER" id="PTHR12902">
    <property type="entry name" value="WASP-1"/>
    <property type="match status" value="1"/>
</dbReference>
<dbReference type="GO" id="GO:0034237">
    <property type="term" value="F:protein kinase A regulatory subunit binding"/>
    <property type="evidence" value="ECO:0007669"/>
    <property type="project" value="TreeGrafter"/>
</dbReference>
<name>A0A7J7C4W3_TRIWF</name>
<sequence length="601" mass="65640">MVNHERGGDGEPGKSSPGFEFSTITNVLQNSKVESIDDDPSSSNSRISSLEEPPGSKIISNSFELGQSHAKPFSVPSLKLWTNGGLLGLEPSKPPDFSSNSASGDSMIGSKDETISSLNCTSLPNGFGQMGRPGIMDKDLQITRKVSDSKFSKSCDVDQENGIPVRKTSLAFPVVDSDSKLEKYIGSQHSDRHSQCDATRVAEPMTGMAVDPDVLATSNEASQEIDENPAGMLGLGHRLLLNGFRRKVSLVHDGKPDVVCHQKAGIFDQRSGHNNGVHQMTPDTTFKQQSGRKSQVDLVTSSPPLEHMKISFHPVDGFETSKLKLKFPDTSHCSESIRDMFPSFQLVPEPTTVVHDIGSDTDDDTFCRSSPCLSDGCRSYYSESNSEQWESGEMLQSKDHELYDALGRISSVESVSSSLQLWEIADSGNHFGGEEVKSLYTENGAKPSFSGPSLAIASMGSMSPILQQETMNNPDSINLKESKCLGESTPLPPPLPPAQWWVLKPQSDVKEENSHTLSEADEHSFDQKPSGSTHSQQPKVAPVTEKQIIEEAISFKSKILDQGKFRQKEANQGVHDKGIDEKEDFLEQIRTKVSSHFYAFG</sequence>
<dbReference type="GO" id="GO:2000601">
    <property type="term" value="P:positive regulation of Arp2/3 complex-mediated actin nucleation"/>
    <property type="evidence" value="ECO:0007669"/>
    <property type="project" value="TreeGrafter"/>
</dbReference>
<feature type="compositionally biased region" description="Basic and acidic residues" evidence="3">
    <location>
        <begin position="511"/>
        <end position="526"/>
    </location>
</feature>
<proteinExistence type="inferred from homology"/>
<dbReference type="InterPro" id="IPR028288">
    <property type="entry name" value="SCAR/WAVE_fam"/>
</dbReference>
<comment type="similarity">
    <text evidence="1 2">Belongs to the SCAR/WAVE family.</text>
</comment>
<dbReference type="GO" id="GO:0071933">
    <property type="term" value="F:Arp2/3 complex binding"/>
    <property type="evidence" value="ECO:0007669"/>
    <property type="project" value="TreeGrafter"/>
</dbReference>
<comment type="caution">
    <text evidence="4">The sequence shown here is derived from an EMBL/GenBank/DDBJ whole genome shotgun (WGS) entry which is preliminary data.</text>
</comment>
<gene>
    <name evidence="4" type="ORF">HS088_TW21G01329</name>
</gene>
<evidence type="ECO:0000256" key="2">
    <source>
        <dbReference type="RuleBase" id="RU367034"/>
    </source>
</evidence>
<feature type="region of interest" description="Disordered" evidence="3">
    <location>
        <begin position="269"/>
        <end position="293"/>
    </location>
</feature>
<dbReference type="GO" id="GO:0030036">
    <property type="term" value="P:actin cytoskeleton organization"/>
    <property type="evidence" value="ECO:0007669"/>
    <property type="project" value="UniProtKB-UniRule"/>
</dbReference>
<feature type="compositionally biased region" description="Polar residues" evidence="3">
    <location>
        <begin position="22"/>
        <end position="33"/>
    </location>
</feature>
<keyword evidence="2" id="KW-0206">Cytoskeleton</keyword>
<evidence type="ECO:0000313" key="5">
    <source>
        <dbReference type="Proteomes" id="UP000593562"/>
    </source>
</evidence>
<feature type="compositionally biased region" description="Polar residues" evidence="3">
    <location>
        <begin position="527"/>
        <end position="538"/>
    </location>
</feature>
<feature type="region of interest" description="Disordered" evidence="3">
    <location>
        <begin position="511"/>
        <end position="542"/>
    </location>
</feature>
<evidence type="ECO:0000313" key="4">
    <source>
        <dbReference type="EMBL" id="KAF5729171.1"/>
    </source>
</evidence>